<reference evidence="9 10" key="1">
    <citation type="submission" date="2024-02" db="EMBL/GenBank/DDBJ databases">
        <title>Rhodopirellula caenicola NBRC 110016.</title>
        <authorList>
            <person name="Ichikawa N."/>
            <person name="Katano-Makiyama Y."/>
            <person name="Hidaka K."/>
        </authorList>
    </citation>
    <scope>NUCLEOTIDE SEQUENCE [LARGE SCALE GENOMIC DNA]</scope>
    <source>
        <strain evidence="9 10">NBRC 110016</strain>
    </source>
</reference>
<dbReference type="InterPro" id="IPR000917">
    <property type="entry name" value="Sulfatase_N"/>
</dbReference>
<comment type="caution">
    <text evidence="9">The sequence shown here is derived from an EMBL/GenBank/DDBJ whole genome shotgun (WGS) entry which is preliminary data.</text>
</comment>
<evidence type="ECO:0000256" key="2">
    <source>
        <dbReference type="ARBA" id="ARBA00008779"/>
    </source>
</evidence>
<dbReference type="SUPFAM" id="SSF53649">
    <property type="entry name" value="Alkaline phosphatase-like"/>
    <property type="match status" value="1"/>
</dbReference>
<dbReference type="Pfam" id="PF00884">
    <property type="entry name" value="Sulfatase"/>
    <property type="match status" value="1"/>
</dbReference>
<dbReference type="InterPro" id="IPR017850">
    <property type="entry name" value="Alkaline_phosphatase_core_sf"/>
</dbReference>
<keyword evidence="10" id="KW-1185">Reference proteome</keyword>
<gene>
    <name evidence="9" type="ORF">Rcae01_01401</name>
</gene>
<dbReference type="CDD" id="cd16030">
    <property type="entry name" value="iduronate-2-sulfatase"/>
    <property type="match status" value="1"/>
</dbReference>
<comment type="similarity">
    <text evidence="2">Belongs to the sulfatase family.</text>
</comment>
<dbReference type="Proteomes" id="UP001416858">
    <property type="component" value="Unassembled WGS sequence"/>
</dbReference>
<evidence type="ECO:0000256" key="6">
    <source>
        <dbReference type="ARBA" id="ARBA00022837"/>
    </source>
</evidence>
<evidence type="ECO:0000256" key="7">
    <source>
        <dbReference type="SAM" id="MobiDB-lite"/>
    </source>
</evidence>
<proteinExistence type="inferred from homology"/>
<keyword evidence="3" id="KW-0479">Metal-binding</keyword>
<evidence type="ECO:0000256" key="5">
    <source>
        <dbReference type="ARBA" id="ARBA00022801"/>
    </source>
</evidence>
<evidence type="ECO:0000256" key="1">
    <source>
        <dbReference type="ARBA" id="ARBA00001913"/>
    </source>
</evidence>
<dbReference type="Gene3D" id="3.40.720.10">
    <property type="entry name" value="Alkaline Phosphatase, subunit A"/>
    <property type="match status" value="1"/>
</dbReference>
<keyword evidence="4" id="KW-0732">Signal</keyword>
<comment type="cofactor">
    <cofactor evidence="1">
        <name>Ca(2+)</name>
        <dbReference type="ChEBI" id="CHEBI:29108"/>
    </cofactor>
</comment>
<sequence length="478" mass="53844">MNPFNYFTRRAVMLFGILAWTLVIAGSGEAKQPNVLFICVDDLNHWVGYTGRNPQCKTPNIDRLSAMGVSFTNAHCAAPACGPSRASLWSGIRPHSSGCYVNGDPWKRHIAEGLNLNAHFKKNGYYTAAMGKTYHSSAGGLATVYASEWDEYPPVHSENSAGRSPSKYEGFHQPLGLDLQDKDLADWHTVDFCIDRMKQKRDKPFFIACGLIKPHLPWAVPRKYYDMYPRDEVQLPPHREDDLADLPKAGVKMAGPEKDHAKFLKSGRWKDAVQSYLATIAYVDMNVGRLLDAYQDSPERDNTIIVFWGDHGWHLGEKQHWRKFALWEEATRTPFIWVAPGVTQPGTLCDRPVDFMSVYPTLCELAGLESPNHLEGKSIVGLLENPASKWDGVALTTHGYLNHAIRDQRYRYIRYADGSEELYDHQNDPYEYTNLAGNIEFAAVKKRLAAHVPSQNEPPTKPAAAKKANAEKKKAKRQ</sequence>
<evidence type="ECO:0000256" key="3">
    <source>
        <dbReference type="ARBA" id="ARBA00022723"/>
    </source>
</evidence>
<organism evidence="9 10">
    <name type="scientific">Novipirellula caenicola</name>
    <dbReference type="NCBI Taxonomy" id="1536901"/>
    <lineage>
        <taxon>Bacteria</taxon>
        <taxon>Pseudomonadati</taxon>
        <taxon>Planctomycetota</taxon>
        <taxon>Planctomycetia</taxon>
        <taxon>Pirellulales</taxon>
        <taxon>Pirellulaceae</taxon>
        <taxon>Novipirellula</taxon>
    </lineage>
</organism>
<accession>A0ABP9VL81</accession>
<dbReference type="PANTHER" id="PTHR45953:SF1">
    <property type="entry name" value="IDURONATE 2-SULFATASE"/>
    <property type="match status" value="1"/>
</dbReference>
<keyword evidence="6" id="KW-0106">Calcium</keyword>
<dbReference type="InterPro" id="IPR035874">
    <property type="entry name" value="IDS"/>
</dbReference>
<dbReference type="EMBL" id="BAABRO010000002">
    <property type="protein sequence ID" value="GAA5505951.1"/>
    <property type="molecule type" value="Genomic_DNA"/>
</dbReference>
<feature type="domain" description="Sulfatase N-terminal" evidence="8">
    <location>
        <begin position="33"/>
        <end position="367"/>
    </location>
</feature>
<feature type="region of interest" description="Disordered" evidence="7">
    <location>
        <begin position="450"/>
        <end position="478"/>
    </location>
</feature>
<keyword evidence="5" id="KW-0378">Hydrolase</keyword>
<dbReference type="PANTHER" id="PTHR45953">
    <property type="entry name" value="IDURONATE 2-SULFATASE"/>
    <property type="match status" value="1"/>
</dbReference>
<protein>
    <submittedName>
        <fullName evidence="9">Sulfatase</fullName>
    </submittedName>
</protein>
<evidence type="ECO:0000313" key="9">
    <source>
        <dbReference type="EMBL" id="GAA5505951.1"/>
    </source>
</evidence>
<evidence type="ECO:0000259" key="8">
    <source>
        <dbReference type="Pfam" id="PF00884"/>
    </source>
</evidence>
<name>A0ABP9VL81_9BACT</name>
<dbReference type="RefSeq" id="WP_345682928.1">
    <property type="nucleotide sequence ID" value="NZ_BAABRO010000002.1"/>
</dbReference>
<evidence type="ECO:0000313" key="10">
    <source>
        <dbReference type="Proteomes" id="UP001416858"/>
    </source>
</evidence>
<evidence type="ECO:0000256" key="4">
    <source>
        <dbReference type="ARBA" id="ARBA00022729"/>
    </source>
</evidence>